<dbReference type="Proteomes" id="UP000317421">
    <property type="component" value="Unassembled WGS sequence"/>
</dbReference>
<feature type="transmembrane region" description="Helical" evidence="2">
    <location>
        <begin position="531"/>
        <end position="552"/>
    </location>
</feature>
<accession>A0A5C6AAK0</accession>
<dbReference type="OrthoDB" id="9765532at2"/>
<keyword evidence="2" id="KW-0472">Membrane</keyword>
<feature type="transmembrane region" description="Helical" evidence="2">
    <location>
        <begin position="301"/>
        <end position="319"/>
    </location>
</feature>
<sequence>MSDHSHGAPKSGPVIGAILAILLAYAGGLAVGLPQRGTELIAAAHTPPLSDPIAEGHDHDHDGSEDPAAGDNATEEHVAGEDEHASDEHAESGHHVAGAAPPVWTVVPFVFLLLAIAVLPLIPATSHWWESNASRFKVAAGLGLLTLLYYGFAHNSAIDSHWPAHGVVAPSDGGFDLGFVRTVFQNAILGEFIPFIVLLFSLYTISGGIRITGDLQANPMTNAIFMAAGAILASFIGTTGAAMLLIRPLLETNQERKHVVHTVVFFIFIVCNCGGCLLPIGDPPLFLGYLRGVDFFWTLNLWQPWLMTNGLLLVAYLLLDEIAYYPRETEADITRDIRNIRSLKYEGLAINGVLLLGVVAAVALLDPSKTIPGTDWHPWMYLREIVQIALVALSVGLGSHSVRERNGFNYHAIVEVAALFCGIFICMQPALQILNEQGPSLGISSPMAFFWVTGGLSSVLDNAPTYVVFFETARTLTPLEGNATIAGVGEGRLIAISIGAVFLGAMTYIGNGPNFMVRAIAESSGVKMPSFFGYMVYSCTLLLPILAFVAWYRFG</sequence>
<comment type="caution">
    <text evidence="3">The sequence shown here is derived from an EMBL/GenBank/DDBJ whole genome shotgun (WGS) entry which is preliminary data.</text>
</comment>
<feature type="transmembrane region" description="Helical" evidence="2">
    <location>
        <begin position="192"/>
        <end position="211"/>
    </location>
</feature>
<keyword evidence="4" id="KW-1185">Reference proteome</keyword>
<name>A0A5C6AAK0_9BACT</name>
<evidence type="ECO:0008006" key="5">
    <source>
        <dbReference type="Google" id="ProtNLM"/>
    </source>
</evidence>
<dbReference type="InterPro" id="IPR031566">
    <property type="entry name" value="CitMHS_2"/>
</dbReference>
<dbReference type="AlphaFoldDB" id="A0A5C6AAK0"/>
<dbReference type="Pfam" id="PF16980">
    <property type="entry name" value="CitMHS_2"/>
    <property type="match status" value="2"/>
</dbReference>
<organism evidence="3 4">
    <name type="scientific">Botrimarina colliarenosi</name>
    <dbReference type="NCBI Taxonomy" id="2528001"/>
    <lineage>
        <taxon>Bacteria</taxon>
        <taxon>Pseudomonadati</taxon>
        <taxon>Planctomycetota</taxon>
        <taxon>Planctomycetia</taxon>
        <taxon>Pirellulales</taxon>
        <taxon>Lacipirellulaceae</taxon>
        <taxon>Botrimarina</taxon>
    </lineage>
</organism>
<feature type="compositionally biased region" description="Basic and acidic residues" evidence="1">
    <location>
        <begin position="54"/>
        <end position="64"/>
    </location>
</feature>
<feature type="transmembrane region" description="Helical" evidence="2">
    <location>
        <begin position="414"/>
        <end position="435"/>
    </location>
</feature>
<gene>
    <name evidence="3" type="ORF">Pla108_32620</name>
</gene>
<keyword evidence="2" id="KW-1133">Transmembrane helix</keyword>
<feature type="transmembrane region" description="Helical" evidence="2">
    <location>
        <begin position="447"/>
        <end position="470"/>
    </location>
</feature>
<feature type="transmembrane region" description="Helical" evidence="2">
    <location>
        <begin position="134"/>
        <end position="152"/>
    </location>
</feature>
<feature type="transmembrane region" description="Helical" evidence="2">
    <location>
        <begin position="348"/>
        <end position="365"/>
    </location>
</feature>
<feature type="transmembrane region" description="Helical" evidence="2">
    <location>
        <begin position="385"/>
        <end position="402"/>
    </location>
</feature>
<keyword evidence="2" id="KW-0812">Transmembrane</keyword>
<feature type="transmembrane region" description="Helical" evidence="2">
    <location>
        <begin position="12"/>
        <end position="33"/>
    </location>
</feature>
<protein>
    <recommendedName>
        <fullName evidence="5">Citrate transporter</fullName>
    </recommendedName>
</protein>
<feature type="transmembrane region" description="Helical" evidence="2">
    <location>
        <begin position="223"/>
        <end position="246"/>
    </location>
</feature>
<feature type="compositionally biased region" description="Basic and acidic residues" evidence="1">
    <location>
        <begin position="74"/>
        <end position="94"/>
    </location>
</feature>
<evidence type="ECO:0000256" key="1">
    <source>
        <dbReference type="SAM" id="MobiDB-lite"/>
    </source>
</evidence>
<dbReference type="RefSeq" id="WP_146445956.1">
    <property type="nucleotide sequence ID" value="NZ_SJPR01000004.1"/>
</dbReference>
<feature type="transmembrane region" description="Helical" evidence="2">
    <location>
        <begin position="103"/>
        <end position="122"/>
    </location>
</feature>
<dbReference type="EMBL" id="SJPR01000004">
    <property type="protein sequence ID" value="TWT96175.1"/>
    <property type="molecule type" value="Genomic_DNA"/>
</dbReference>
<reference evidence="3 4" key="1">
    <citation type="submission" date="2019-02" db="EMBL/GenBank/DDBJ databases">
        <title>Deep-cultivation of Planctomycetes and their phenomic and genomic characterization uncovers novel biology.</title>
        <authorList>
            <person name="Wiegand S."/>
            <person name="Jogler M."/>
            <person name="Boedeker C."/>
            <person name="Pinto D."/>
            <person name="Vollmers J."/>
            <person name="Rivas-Marin E."/>
            <person name="Kohn T."/>
            <person name="Peeters S.H."/>
            <person name="Heuer A."/>
            <person name="Rast P."/>
            <person name="Oberbeckmann S."/>
            <person name="Bunk B."/>
            <person name="Jeske O."/>
            <person name="Meyerdierks A."/>
            <person name="Storesund J.E."/>
            <person name="Kallscheuer N."/>
            <person name="Luecker S."/>
            <person name="Lage O.M."/>
            <person name="Pohl T."/>
            <person name="Merkel B.J."/>
            <person name="Hornburger P."/>
            <person name="Mueller R.-W."/>
            <person name="Bruemmer F."/>
            <person name="Labrenz M."/>
            <person name="Spormann A.M."/>
            <person name="Op Den Camp H."/>
            <person name="Overmann J."/>
            <person name="Amann R."/>
            <person name="Jetten M.S.M."/>
            <person name="Mascher T."/>
            <person name="Medema M.H."/>
            <person name="Devos D.P."/>
            <person name="Kaster A.-K."/>
            <person name="Ovreas L."/>
            <person name="Rohde M."/>
            <person name="Galperin M.Y."/>
            <person name="Jogler C."/>
        </authorList>
    </citation>
    <scope>NUCLEOTIDE SEQUENCE [LARGE SCALE GENOMIC DNA]</scope>
    <source>
        <strain evidence="3 4">Pla108</strain>
    </source>
</reference>
<feature type="transmembrane region" description="Helical" evidence="2">
    <location>
        <begin position="491"/>
        <end position="511"/>
    </location>
</feature>
<evidence type="ECO:0000256" key="2">
    <source>
        <dbReference type="SAM" id="Phobius"/>
    </source>
</evidence>
<feature type="transmembrane region" description="Helical" evidence="2">
    <location>
        <begin position="258"/>
        <end position="281"/>
    </location>
</feature>
<proteinExistence type="predicted"/>
<feature type="region of interest" description="Disordered" evidence="1">
    <location>
        <begin position="47"/>
        <end position="94"/>
    </location>
</feature>
<evidence type="ECO:0000313" key="4">
    <source>
        <dbReference type="Proteomes" id="UP000317421"/>
    </source>
</evidence>
<evidence type="ECO:0000313" key="3">
    <source>
        <dbReference type="EMBL" id="TWT96175.1"/>
    </source>
</evidence>